<organism evidence="2 3">
    <name type="scientific">Gluconobacter albidus</name>
    <dbReference type="NCBI Taxonomy" id="318683"/>
    <lineage>
        <taxon>Bacteria</taxon>
        <taxon>Pseudomonadati</taxon>
        <taxon>Pseudomonadota</taxon>
        <taxon>Alphaproteobacteria</taxon>
        <taxon>Acetobacterales</taxon>
        <taxon>Acetobacteraceae</taxon>
        <taxon>Gluconobacter</taxon>
    </lineage>
</organism>
<accession>A0ABQ5WZ65</accession>
<evidence type="ECO:0000313" key="2">
    <source>
        <dbReference type="EMBL" id="GLQ68850.1"/>
    </source>
</evidence>
<dbReference type="Proteomes" id="UP001156672">
    <property type="component" value="Unassembled WGS sequence"/>
</dbReference>
<feature type="transmembrane region" description="Helical" evidence="1">
    <location>
        <begin position="164"/>
        <end position="182"/>
    </location>
</feature>
<keyword evidence="1" id="KW-0472">Membrane</keyword>
<feature type="transmembrane region" description="Helical" evidence="1">
    <location>
        <begin position="411"/>
        <end position="430"/>
    </location>
</feature>
<keyword evidence="1" id="KW-0812">Transmembrane</keyword>
<protein>
    <recommendedName>
        <fullName evidence="4">ABC transporter permease</fullName>
    </recommendedName>
</protein>
<evidence type="ECO:0008006" key="4">
    <source>
        <dbReference type="Google" id="ProtNLM"/>
    </source>
</evidence>
<dbReference type="RefSeq" id="WP_062028607.1">
    <property type="nucleotide sequence ID" value="NZ_BEWL01000003.1"/>
</dbReference>
<comment type="caution">
    <text evidence="2">The sequence shown here is derived from an EMBL/GenBank/DDBJ whole genome shotgun (WGS) entry which is preliminary data.</text>
</comment>
<keyword evidence="3" id="KW-1185">Reference proteome</keyword>
<name>A0ABQ5WZ65_9PROT</name>
<feature type="transmembrane region" description="Helical" evidence="1">
    <location>
        <begin position="436"/>
        <end position="454"/>
    </location>
</feature>
<evidence type="ECO:0000313" key="3">
    <source>
        <dbReference type="Proteomes" id="UP001156672"/>
    </source>
</evidence>
<sequence length="468" mass="50218">MMSFLPSGALERKDTIRALRLYGTRVFIVGNPMVYTAGFFIFLAGMTAHDLHTALLTQGLGKALKHANVFNAAIAATFIQNCLQTHSGNQIGASQAPAIPGLLHAEARAAALTSIVAIIALAGLLAWSGLPLHDTLFYTLLNTVPAVVQWYAPPQQTSRRVKGIMTVIGVTLLLGLVLLTFATDFPLWALTRPAVLTIPADLAMMSLLTAAIMTLPNRLHSPAMLAPTDGVTASAPEFAMPDSAPRVAPQDLSFYQLRQMLLSPASPTSQRNDLLISLIMPASIILFMGSLPLGHGSFGTRIAHLTPGMTILIALQDGWISNRKHWPLLLTTGRFGSRLSFVRAVFAAKASRIFMTAPLRTLSLMLPVTLFKPLTPTHALLDGAELLVAMLGVTFCCPLPFLVMKQPPQGIIVAASIAPAFLLQICNPFILGTRIFGPIALALAALGALCFFVVPSRMARSDWPYETE</sequence>
<evidence type="ECO:0000256" key="1">
    <source>
        <dbReference type="SAM" id="Phobius"/>
    </source>
</evidence>
<gene>
    <name evidence="2" type="ORF">GCM10007866_13010</name>
</gene>
<feature type="transmembrane region" description="Helical" evidence="1">
    <location>
        <begin position="194"/>
        <end position="215"/>
    </location>
</feature>
<dbReference type="EMBL" id="BSNW01000009">
    <property type="protein sequence ID" value="GLQ68850.1"/>
    <property type="molecule type" value="Genomic_DNA"/>
</dbReference>
<reference evidence="3" key="1">
    <citation type="journal article" date="2019" name="Int. J. Syst. Evol. Microbiol.">
        <title>The Global Catalogue of Microorganisms (GCM) 10K type strain sequencing project: providing services to taxonomists for standard genome sequencing and annotation.</title>
        <authorList>
            <consortium name="The Broad Institute Genomics Platform"/>
            <consortium name="The Broad Institute Genome Sequencing Center for Infectious Disease"/>
            <person name="Wu L."/>
            <person name="Ma J."/>
        </authorList>
    </citation>
    <scope>NUCLEOTIDE SEQUENCE [LARGE SCALE GENOMIC DNA]</scope>
    <source>
        <strain evidence="3">NBRC 3250</strain>
    </source>
</reference>
<feature type="transmembrane region" description="Helical" evidence="1">
    <location>
        <begin position="274"/>
        <end position="295"/>
    </location>
</feature>
<keyword evidence="1" id="KW-1133">Transmembrane helix</keyword>
<feature type="transmembrane region" description="Helical" evidence="1">
    <location>
        <begin position="109"/>
        <end position="130"/>
    </location>
</feature>
<proteinExistence type="predicted"/>
<feature type="transmembrane region" description="Helical" evidence="1">
    <location>
        <begin position="386"/>
        <end position="404"/>
    </location>
</feature>
<feature type="transmembrane region" description="Helical" evidence="1">
    <location>
        <begin position="26"/>
        <end position="46"/>
    </location>
</feature>